<comment type="caution">
    <text evidence="1">The sequence shown here is derived from an EMBL/GenBank/DDBJ whole genome shotgun (WGS) entry which is preliminary data.</text>
</comment>
<dbReference type="EMBL" id="BMAO01024725">
    <property type="protein sequence ID" value="GFQ97264.1"/>
    <property type="molecule type" value="Genomic_DNA"/>
</dbReference>
<evidence type="ECO:0000313" key="2">
    <source>
        <dbReference type="Proteomes" id="UP000887116"/>
    </source>
</evidence>
<sequence>MCTLKEIILVKYAAEFINDFDIRSLVNRLKDETLKTAIRRKLSAFYIPSSLKDEIIALIKPIALEVNNWREDHIGIFTATQKFPHKFYFHANGTLDRIKTADLLIQSKLLPEEKRFLLACQYWSSREVLTFFENMRKTPRNRILRKYSKENRNFNEYEENVAKWIDHFRAGSAMRYDPWDDFTDVSLQSRRLEDLSKENCKSLLGGVFEDTEKMHVGRFCLSRMSADHQEDVLKHFPLNVLRIYLFRPYHQFFMNAANRVWDRLSGKDFDCLLHIIICQKILGLWEDFDYVDLLRQFWCRSPEYLKQYIESTEIFQILIEMVKNEFYPKFAPTYFFLHAKCFEDNAVLCNDITK</sequence>
<protein>
    <submittedName>
        <fullName evidence="1">Uncharacterized protein</fullName>
    </submittedName>
</protein>
<name>A0A8X6L5I6_TRICU</name>
<organism evidence="1 2">
    <name type="scientific">Trichonephila clavata</name>
    <name type="common">Joro spider</name>
    <name type="synonym">Nephila clavata</name>
    <dbReference type="NCBI Taxonomy" id="2740835"/>
    <lineage>
        <taxon>Eukaryota</taxon>
        <taxon>Metazoa</taxon>
        <taxon>Ecdysozoa</taxon>
        <taxon>Arthropoda</taxon>
        <taxon>Chelicerata</taxon>
        <taxon>Arachnida</taxon>
        <taxon>Araneae</taxon>
        <taxon>Araneomorphae</taxon>
        <taxon>Entelegynae</taxon>
        <taxon>Araneoidea</taxon>
        <taxon>Nephilidae</taxon>
        <taxon>Trichonephila</taxon>
    </lineage>
</organism>
<dbReference type="Proteomes" id="UP000887116">
    <property type="component" value="Unassembled WGS sequence"/>
</dbReference>
<gene>
    <name evidence="1" type="primary">NCL1_45509</name>
    <name evidence="1" type="ORF">TNCT_60641</name>
</gene>
<reference evidence="1" key="1">
    <citation type="submission" date="2020-07" db="EMBL/GenBank/DDBJ databases">
        <title>Multicomponent nature underlies the extraordinary mechanical properties of spider dragline silk.</title>
        <authorList>
            <person name="Kono N."/>
            <person name="Nakamura H."/>
            <person name="Mori M."/>
            <person name="Yoshida Y."/>
            <person name="Ohtoshi R."/>
            <person name="Malay A.D."/>
            <person name="Moran D.A.P."/>
            <person name="Tomita M."/>
            <person name="Numata K."/>
            <person name="Arakawa K."/>
        </authorList>
    </citation>
    <scope>NUCLEOTIDE SEQUENCE</scope>
</reference>
<dbReference type="AlphaFoldDB" id="A0A8X6L5I6"/>
<evidence type="ECO:0000313" key="1">
    <source>
        <dbReference type="EMBL" id="GFQ97264.1"/>
    </source>
</evidence>
<keyword evidence="2" id="KW-1185">Reference proteome</keyword>
<proteinExistence type="predicted"/>
<accession>A0A8X6L5I6</accession>
<dbReference type="OrthoDB" id="6414224at2759"/>